<keyword evidence="1" id="KW-1133">Transmembrane helix</keyword>
<dbReference type="Proteomes" id="UP001470230">
    <property type="component" value="Unassembled WGS sequence"/>
</dbReference>
<comment type="caution">
    <text evidence="2">The sequence shown here is derived from an EMBL/GenBank/DDBJ whole genome shotgun (WGS) entry which is preliminary data.</text>
</comment>
<keyword evidence="1" id="KW-0472">Membrane</keyword>
<evidence type="ECO:0000313" key="3">
    <source>
        <dbReference type="Proteomes" id="UP001470230"/>
    </source>
</evidence>
<evidence type="ECO:0008006" key="4">
    <source>
        <dbReference type="Google" id="ProtNLM"/>
    </source>
</evidence>
<proteinExistence type="predicted"/>
<keyword evidence="1" id="KW-0812">Transmembrane</keyword>
<gene>
    <name evidence="2" type="ORF">M9Y10_036073</name>
</gene>
<name>A0ABR2GW16_9EUKA</name>
<feature type="transmembrane region" description="Helical" evidence="1">
    <location>
        <begin position="20"/>
        <end position="44"/>
    </location>
</feature>
<sequence length="52" mass="5871">MESRCDQELPMSIDNEADFTYMQGTSMVTPDAAGAVALVVVYFLKKFMTRFN</sequence>
<dbReference type="SUPFAM" id="SSF52743">
    <property type="entry name" value="Subtilisin-like"/>
    <property type="match status" value="1"/>
</dbReference>
<evidence type="ECO:0000256" key="1">
    <source>
        <dbReference type="SAM" id="Phobius"/>
    </source>
</evidence>
<keyword evidence="3" id="KW-1185">Reference proteome</keyword>
<dbReference type="Gene3D" id="3.40.50.200">
    <property type="entry name" value="Peptidase S8/S53 domain"/>
    <property type="match status" value="1"/>
</dbReference>
<organism evidence="2 3">
    <name type="scientific">Tritrichomonas musculus</name>
    <dbReference type="NCBI Taxonomy" id="1915356"/>
    <lineage>
        <taxon>Eukaryota</taxon>
        <taxon>Metamonada</taxon>
        <taxon>Parabasalia</taxon>
        <taxon>Tritrichomonadida</taxon>
        <taxon>Tritrichomonadidae</taxon>
        <taxon>Tritrichomonas</taxon>
    </lineage>
</organism>
<reference evidence="2 3" key="1">
    <citation type="submission" date="2024-04" db="EMBL/GenBank/DDBJ databases">
        <title>Tritrichomonas musculus Genome.</title>
        <authorList>
            <person name="Alves-Ferreira E."/>
            <person name="Grigg M."/>
            <person name="Lorenzi H."/>
            <person name="Galac M."/>
        </authorList>
    </citation>
    <scope>NUCLEOTIDE SEQUENCE [LARGE SCALE GENOMIC DNA]</scope>
    <source>
        <strain evidence="2 3">EAF2021</strain>
    </source>
</reference>
<evidence type="ECO:0000313" key="2">
    <source>
        <dbReference type="EMBL" id="KAK8838120.1"/>
    </source>
</evidence>
<accession>A0ABR2GW16</accession>
<dbReference type="EMBL" id="JAPFFF010000057">
    <property type="protein sequence ID" value="KAK8838120.1"/>
    <property type="molecule type" value="Genomic_DNA"/>
</dbReference>
<protein>
    <recommendedName>
        <fullName evidence="4">Peptidase S8/S53 domain-containing protein</fullName>
    </recommendedName>
</protein>
<dbReference type="InterPro" id="IPR036852">
    <property type="entry name" value="Peptidase_S8/S53_dom_sf"/>
</dbReference>